<dbReference type="InterPro" id="IPR015943">
    <property type="entry name" value="WD40/YVTN_repeat-like_dom_sf"/>
</dbReference>
<dbReference type="AlphaFoldDB" id="A0A9W4TS44"/>
<dbReference type="PRINTS" id="PR00320">
    <property type="entry name" value="GPROTEINBRPT"/>
</dbReference>
<feature type="repeat" description="WD" evidence="3">
    <location>
        <begin position="281"/>
        <end position="321"/>
    </location>
</feature>
<dbReference type="PROSITE" id="PS50294">
    <property type="entry name" value="WD_REPEATS_REGION"/>
    <property type="match status" value="2"/>
</dbReference>
<gene>
    <name evidence="5" type="ORF">CANVERA_P1755</name>
</gene>
<comment type="caution">
    <text evidence="5">The sequence shown here is derived from an EMBL/GenBank/DDBJ whole genome shotgun (WGS) entry which is preliminary data.</text>
</comment>
<dbReference type="Pfam" id="PF00400">
    <property type="entry name" value="WD40"/>
    <property type="match status" value="4"/>
</dbReference>
<dbReference type="Proteomes" id="UP001152885">
    <property type="component" value="Unassembled WGS sequence"/>
</dbReference>
<feature type="compositionally biased region" description="Low complexity" evidence="4">
    <location>
        <begin position="23"/>
        <end position="48"/>
    </location>
</feature>
<proteinExistence type="predicted"/>
<dbReference type="EMBL" id="CANTUO010000001">
    <property type="protein sequence ID" value="CAI5757238.1"/>
    <property type="molecule type" value="Genomic_DNA"/>
</dbReference>
<reference evidence="5" key="1">
    <citation type="submission" date="2022-12" db="EMBL/GenBank/DDBJ databases">
        <authorList>
            <person name="Brejova B."/>
        </authorList>
    </citation>
    <scope>NUCLEOTIDE SEQUENCE</scope>
</reference>
<dbReference type="PANTHER" id="PTHR14221:SF0">
    <property type="entry name" value="WD REPEAT-CONTAINING PROTEIN 44"/>
    <property type="match status" value="1"/>
</dbReference>
<feature type="region of interest" description="Disordered" evidence="4">
    <location>
        <begin position="16"/>
        <end position="89"/>
    </location>
</feature>
<protein>
    <recommendedName>
        <fullName evidence="7">WD40 repeat-like protein</fullName>
    </recommendedName>
</protein>
<dbReference type="InterPro" id="IPR001680">
    <property type="entry name" value="WD40_rpt"/>
</dbReference>
<organism evidence="5 6">
    <name type="scientific">Candida verbasci</name>
    <dbReference type="NCBI Taxonomy" id="1227364"/>
    <lineage>
        <taxon>Eukaryota</taxon>
        <taxon>Fungi</taxon>
        <taxon>Dikarya</taxon>
        <taxon>Ascomycota</taxon>
        <taxon>Saccharomycotina</taxon>
        <taxon>Pichiomycetes</taxon>
        <taxon>Debaryomycetaceae</taxon>
        <taxon>Candida/Lodderomyces clade</taxon>
        <taxon>Candida</taxon>
    </lineage>
</organism>
<keyword evidence="6" id="KW-1185">Reference proteome</keyword>
<dbReference type="InterPro" id="IPR040324">
    <property type="entry name" value="WDR44/Dgr2"/>
</dbReference>
<dbReference type="OrthoDB" id="1932312at2759"/>
<feature type="repeat" description="WD" evidence="3">
    <location>
        <begin position="204"/>
        <end position="237"/>
    </location>
</feature>
<dbReference type="PANTHER" id="PTHR14221">
    <property type="entry name" value="WD REPEAT DOMAIN 44"/>
    <property type="match status" value="1"/>
</dbReference>
<evidence type="ECO:0000313" key="6">
    <source>
        <dbReference type="Proteomes" id="UP001152885"/>
    </source>
</evidence>
<dbReference type="SMART" id="SM00320">
    <property type="entry name" value="WD40"/>
    <property type="match status" value="5"/>
</dbReference>
<dbReference type="InterPro" id="IPR036322">
    <property type="entry name" value="WD40_repeat_dom_sf"/>
</dbReference>
<dbReference type="Gene3D" id="2.130.10.10">
    <property type="entry name" value="YVTN repeat-like/Quinoprotein amine dehydrogenase"/>
    <property type="match status" value="1"/>
</dbReference>
<evidence type="ECO:0000256" key="4">
    <source>
        <dbReference type="SAM" id="MobiDB-lite"/>
    </source>
</evidence>
<dbReference type="PROSITE" id="PS50082">
    <property type="entry name" value="WD_REPEATS_2"/>
    <property type="match status" value="3"/>
</dbReference>
<evidence type="ECO:0000256" key="3">
    <source>
        <dbReference type="PROSITE-ProRule" id="PRU00221"/>
    </source>
</evidence>
<evidence type="ECO:0000313" key="5">
    <source>
        <dbReference type="EMBL" id="CAI5757238.1"/>
    </source>
</evidence>
<keyword evidence="2" id="KW-0677">Repeat</keyword>
<evidence type="ECO:0000256" key="2">
    <source>
        <dbReference type="ARBA" id="ARBA00022737"/>
    </source>
</evidence>
<feature type="compositionally biased region" description="Acidic residues" evidence="4">
    <location>
        <begin position="60"/>
        <end position="73"/>
    </location>
</feature>
<name>A0A9W4TS44_9ASCO</name>
<evidence type="ECO:0000256" key="1">
    <source>
        <dbReference type="ARBA" id="ARBA00022574"/>
    </source>
</evidence>
<accession>A0A9W4TS44</accession>
<keyword evidence="1 3" id="KW-0853">WD repeat</keyword>
<evidence type="ECO:0008006" key="7">
    <source>
        <dbReference type="Google" id="ProtNLM"/>
    </source>
</evidence>
<dbReference type="SUPFAM" id="SSF50978">
    <property type="entry name" value="WD40 repeat-like"/>
    <property type="match status" value="1"/>
</dbReference>
<sequence length="804" mass="91356">MSSNFFKKLVKKSDTNNVKDINKNSSNKLSPKSTTKSSRSTTTSISRKSSIKSRSKGYVDDSESSLYNDDEGDTNTMMEFSDDNSSISSQSLLNRSKSNILNQQTFDNHKIEDKVLFPSIEETPFTEIPELNLQQNEDPPWVGLTYESFLTPKYVKISRRNKQSPRILNHLFLAQELNIESISGTGNTTTTSDSDGLSDDFDAFLDTNKEIFVMEFSKDGKYLAAAGRDSIIRIWKVISSPLGRLEYNQQEREEHLLKRSNKRDDVFDSAPVFHRRPVIEFRGHTRSILSLSWSKNNFLISGSMDKTVKLWHVDRDSCLKTFQNEDFVTSVKFHPLDDRFFLSGSLDNELRLWSILENSVAFGKNLGEDVLITAVEFTPDGLHCIVGGFNGSVFCLETKGLHTIHRVEVKEKSIVHPFHDKNGNKITGIKVFENPNLIPVEEASELDKWTVLITTNDSKIRTVSTSKKKLITRFRGLTNNSSSIVASSNDDNKYIISGSEDHYCYVWENNNNIINNRLKQTIKEFVIDGKQHINEFNHKHEKLTHIIHSNKLVRKLLNDDNEYDVVANENNSYSCFHAHHSRCNVALFAPGTTKKLLSLSDDIIYDLKRRGVACKMNPNSFCTAKEHKHIEDYTGEIIITTDQSGLIRVFRQDCAAGYRKKFIDFYKRGSSNDMLTPTETIKSKRYCERSVSPSRDSKNIKNLLTSKLGSSKVASQTSIPAQGTTSTTSNIFMQPDISLILEHDYSLNSLAQRNSSQQTLNVVPNEHARKVDTNNESFPPINNNVPKIVLPNYHSQIENLKFTN</sequence>
<feature type="repeat" description="WD" evidence="3">
    <location>
        <begin position="321"/>
        <end position="355"/>
    </location>
</feature>
<dbReference type="InterPro" id="IPR020472">
    <property type="entry name" value="WD40_PAC1"/>
</dbReference>